<dbReference type="AlphaFoldDB" id="A0A1F5B358"/>
<reference evidence="2 3" key="1">
    <citation type="journal article" date="2016" name="Nat. Commun.">
        <title>Thousands of microbial genomes shed light on interconnected biogeochemical processes in an aquifer system.</title>
        <authorList>
            <person name="Anantharaman K."/>
            <person name="Brown C.T."/>
            <person name="Hug L.A."/>
            <person name="Sharon I."/>
            <person name="Castelle C.J."/>
            <person name="Probst A.J."/>
            <person name="Thomas B.C."/>
            <person name="Singh A."/>
            <person name="Wilkins M.J."/>
            <person name="Karaoz U."/>
            <person name="Brodie E.L."/>
            <person name="Williams K.H."/>
            <person name="Hubbard S.S."/>
            <person name="Banfield J.F."/>
        </authorList>
    </citation>
    <scope>NUCLEOTIDE SEQUENCE [LARGE SCALE GENOMIC DNA]</scope>
</reference>
<feature type="transmembrane region" description="Helical" evidence="1">
    <location>
        <begin position="12"/>
        <end position="42"/>
    </location>
</feature>
<organism evidence="2 3">
    <name type="scientific">Candidatus Azambacteria bacterium RIFCSPHIGHO2_01_FULL_40_24</name>
    <dbReference type="NCBI Taxonomy" id="1797301"/>
    <lineage>
        <taxon>Bacteria</taxon>
        <taxon>Candidatus Azamiibacteriota</taxon>
    </lineage>
</organism>
<sequence length="62" mass="7057">MTIWEVLIGAPATLMIVVIIIFAIISFALLIAGLPALIANFYKNYKNQDKISLKRILRKTYF</sequence>
<proteinExistence type="predicted"/>
<name>A0A1F5B358_9BACT</name>
<keyword evidence="1" id="KW-0472">Membrane</keyword>
<keyword evidence="1" id="KW-0812">Transmembrane</keyword>
<comment type="caution">
    <text evidence="2">The sequence shown here is derived from an EMBL/GenBank/DDBJ whole genome shotgun (WGS) entry which is preliminary data.</text>
</comment>
<dbReference type="Proteomes" id="UP000176431">
    <property type="component" value="Unassembled WGS sequence"/>
</dbReference>
<keyword evidence="1" id="KW-1133">Transmembrane helix</keyword>
<dbReference type="EMBL" id="MEYK01000024">
    <property type="protein sequence ID" value="OGD25060.1"/>
    <property type="molecule type" value="Genomic_DNA"/>
</dbReference>
<accession>A0A1F5B358</accession>
<evidence type="ECO:0000313" key="3">
    <source>
        <dbReference type="Proteomes" id="UP000176431"/>
    </source>
</evidence>
<evidence type="ECO:0000256" key="1">
    <source>
        <dbReference type="SAM" id="Phobius"/>
    </source>
</evidence>
<evidence type="ECO:0000313" key="2">
    <source>
        <dbReference type="EMBL" id="OGD25060.1"/>
    </source>
</evidence>
<protein>
    <submittedName>
        <fullName evidence="2">Uncharacterized protein</fullName>
    </submittedName>
</protein>
<gene>
    <name evidence="2" type="ORF">A2819_01690</name>
</gene>